<protein>
    <submittedName>
        <fullName evidence="4">Uncharacterized protein</fullName>
    </submittedName>
</protein>
<evidence type="ECO:0000313" key="5">
    <source>
        <dbReference type="Proteomes" id="UP001306950"/>
    </source>
</evidence>
<sequence length="140" mass="15835">MRHARLYKITACSLLVFVLSLCGSFLPGHPRAHANYFTDLYKGVKELTELPDEVNELKAGYQMTQDKLVEAESALEAYRQQNEALLAQNRELTASVEALTQAQQAREANARKTRVLIITGVLLLAGYFVLLRIIRFALRR</sequence>
<keyword evidence="5" id="KW-1185">Reference proteome</keyword>
<evidence type="ECO:0000256" key="2">
    <source>
        <dbReference type="SAM" id="Phobius"/>
    </source>
</evidence>
<feature type="chain" id="PRO_5046984906" evidence="3">
    <location>
        <begin position="35"/>
        <end position="140"/>
    </location>
</feature>
<keyword evidence="2" id="KW-0472">Membrane</keyword>
<reference evidence="4 5" key="1">
    <citation type="submission" date="2024-02" db="EMBL/GenBank/DDBJ databases">
        <title>A nitrogen-fixing paenibacillus bacterium.</title>
        <authorList>
            <person name="Zhang W.L."/>
            <person name="Chen S.F."/>
        </authorList>
    </citation>
    <scope>NUCLEOTIDE SEQUENCE [LARGE SCALE GENOMIC DNA]</scope>
    <source>
        <strain evidence="4 5">M1</strain>
    </source>
</reference>
<dbReference type="Proteomes" id="UP001306950">
    <property type="component" value="Unassembled WGS sequence"/>
</dbReference>
<keyword evidence="2" id="KW-0812">Transmembrane</keyword>
<feature type="signal peptide" evidence="3">
    <location>
        <begin position="1"/>
        <end position="34"/>
    </location>
</feature>
<organism evidence="4 5">
    <name type="scientific">Paenibacillus haidiansis</name>
    <dbReference type="NCBI Taxonomy" id="1574488"/>
    <lineage>
        <taxon>Bacteria</taxon>
        <taxon>Bacillati</taxon>
        <taxon>Bacillota</taxon>
        <taxon>Bacilli</taxon>
        <taxon>Bacillales</taxon>
        <taxon>Paenibacillaceae</taxon>
        <taxon>Paenibacillus</taxon>
    </lineage>
</organism>
<keyword evidence="3" id="KW-0732">Signal</keyword>
<dbReference type="RefSeq" id="WP_331846420.1">
    <property type="nucleotide sequence ID" value="NZ_JAZHPZ010000004.1"/>
</dbReference>
<feature type="coiled-coil region" evidence="1">
    <location>
        <begin position="61"/>
        <end position="102"/>
    </location>
</feature>
<keyword evidence="1" id="KW-0175">Coiled coil</keyword>
<comment type="caution">
    <text evidence="4">The sequence shown here is derived from an EMBL/GenBank/DDBJ whole genome shotgun (WGS) entry which is preliminary data.</text>
</comment>
<gene>
    <name evidence="4" type="ORF">V3851_10135</name>
</gene>
<name>A0ABU7VR23_9BACL</name>
<evidence type="ECO:0000313" key="4">
    <source>
        <dbReference type="EMBL" id="MEF2966188.1"/>
    </source>
</evidence>
<keyword evidence="2" id="KW-1133">Transmembrane helix</keyword>
<proteinExistence type="predicted"/>
<evidence type="ECO:0000256" key="3">
    <source>
        <dbReference type="SAM" id="SignalP"/>
    </source>
</evidence>
<evidence type="ECO:0000256" key="1">
    <source>
        <dbReference type="SAM" id="Coils"/>
    </source>
</evidence>
<feature type="transmembrane region" description="Helical" evidence="2">
    <location>
        <begin position="115"/>
        <end position="134"/>
    </location>
</feature>
<dbReference type="EMBL" id="JAZHPZ010000004">
    <property type="protein sequence ID" value="MEF2966188.1"/>
    <property type="molecule type" value="Genomic_DNA"/>
</dbReference>
<accession>A0ABU7VR23</accession>